<name>A0ABY7M955_9CHLR</name>
<evidence type="ECO:0008006" key="3">
    <source>
        <dbReference type="Google" id="ProtNLM"/>
    </source>
</evidence>
<reference evidence="1 2" key="1">
    <citation type="journal article" date="2023" name="ISME J.">
        <title>Thermophilic Dehalococcoidia with unusual traits shed light on an unexpected past.</title>
        <authorList>
            <person name="Palmer M."/>
            <person name="Covington J.K."/>
            <person name="Zhou E.M."/>
            <person name="Thomas S.C."/>
            <person name="Habib N."/>
            <person name="Seymour C.O."/>
            <person name="Lai D."/>
            <person name="Johnston J."/>
            <person name="Hashimi A."/>
            <person name="Jiao J.Y."/>
            <person name="Muok A.R."/>
            <person name="Liu L."/>
            <person name="Xian W.D."/>
            <person name="Zhi X.Y."/>
            <person name="Li M.M."/>
            <person name="Silva L.P."/>
            <person name="Bowen B.P."/>
            <person name="Louie K."/>
            <person name="Briegel A."/>
            <person name="Pett-Ridge J."/>
            <person name="Weber P.K."/>
            <person name="Tocheva E.I."/>
            <person name="Woyke T."/>
            <person name="Northen T.R."/>
            <person name="Mayali X."/>
            <person name="Li W.J."/>
            <person name="Hedlund B.P."/>
        </authorList>
    </citation>
    <scope>NUCLEOTIDE SEQUENCE [LARGE SCALE GENOMIC DNA]</scope>
    <source>
        <strain evidence="1 2">YIM 72310</strain>
    </source>
</reference>
<keyword evidence="2" id="KW-1185">Reference proteome</keyword>
<proteinExistence type="predicted"/>
<dbReference type="Proteomes" id="UP001212803">
    <property type="component" value="Chromosome"/>
</dbReference>
<organism evidence="1 2">
    <name type="scientific">Tepidiforma flava</name>
    <dbReference type="NCBI Taxonomy" id="3004094"/>
    <lineage>
        <taxon>Bacteria</taxon>
        <taxon>Bacillati</taxon>
        <taxon>Chloroflexota</taxon>
        <taxon>Tepidiformia</taxon>
        <taxon>Tepidiformales</taxon>
        <taxon>Tepidiformaceae</taxon>
        <taxon>Tepidiforma</taxon>
    </lineage>
</organism>
<dbReference type="EMBL" id="CP115149">
    <property type="protein sequence ID" value="WBL37102.1"/>
    <property type="molecule type" value="Genomic_DNA"/>
</dbReference>
<protein>
    <recommendedName>
        <fullName evidence="3">TRAM domain-containing protein</fullName>
    </recommendedName>
</protein>
<gene>
    <name evidence="1" type="ORF">O0235_05915</name>
</gene>
<evidence type="ECO:0000313" key="1">
    <source>
        <dbReference type="EMBL" id="WBL37102.1"/>
    </source>
</evidence>
<accession>A0ABY7M955</accession>
<evidence type="ECO:0000313" key="2">
    <source>
        <dbReference type="Proteomes" id="UP001212803"/>
    </source>
</evidence>
<dbReference type="RefSeq" id="WP_270057616.1">
    <property type="nucleotide sequence ID" value="NZ_CP115149.1"/>
</dbReference>
<sequence length="94" mass="10206">MMRRWEGEAELEVLRAGFRKRVALELFTKPTPPGKVQGWGGAFRAEPLIVPAIGRGVVTLDDGDELEVMVESFDAVTGRGTLFGLGAPPRVLRG</sequence>